<gene>
    <name evidence="3" type="ORF">AK812_SmicGene41308</name>
</gene>
<feature type="region of interest" description="Disordered" evidence="2">
    <location>
        <begin position="567"/>
        <end position="728"/>
    </location>
</feature>
<protein>
    <submittedName>
        <fullName evidence="3">Uncharacterized protein</fullName>
    </submittedName>
</protein>
<dbReference type="Proteomes" id="UP000186817">
    <property type="component" value="Unassembled WGS sequence"/>
</dbReference>
<feature type="coiled-coil region" evidence="1">
    <location>
        <begin position="1032"/>
        <end position="1073"/>
    </location>
</feature>
<feature type="region of interest" description="Disordered" evidence="2">
    <location>
        <begin position="828"/>
        <end position="915"/>
    </location>
</feature>
<dbReference type="InterPro" id="IPR029063">
    <property type="entry name" value="SAM-dependent_MTases_sf"/>
</dbReference>
<feature type="compositionally biased region" description="Basic and acidic residues" evidence="2">
    <location>
        <begin position="716"/>
        <end position="728"/>
    </location>
</feature>
<feature type="region of interest" description="Disordered" evidence="2">
    <location>
        <begin position="1219"/>
        <end position="1242"/>
    </location>
</feature>
<evidence type="ECO:0000313" key="3">
    <source>
        <dbReference type="EMBL" id="OLP78507.1"/>
    </source>
</evidence>
<evidence type="ECO:0000256" key="1">
    <source>
        <dbReference type="SAM" id="Coils"/>
    </source>
</evidence>
<accession>A0A1Q9C6J2</accession>
<feature type="compositionally biased region" description="Basic and acidic residues" evidence="2">
    <location>
        <begin position="836"/>
        <end position="855"/>
    </location>
</feature>
<evidence type="ECO:0000256" key="2">
    <source>
        <dbReference type="SAM" id="MobiDB-lite"/>
    </source>
</evidence>
<feature type="compositionally biased region" description="Polar residues" evidence="2">
    <location>
        <begin position="860"/>
        <end position="869"/>
    </location>
</feature>
<feature type="coiled-coil region" evidence="1">
    <location>
        <begin position="1627"/>
        <end position="1661"/>
    </location>
</feature>
<dbReference type="SUPFAM" id="SSF53335">
    <property type="entry name" value="S-adenosyl-L-methionine-dependent methyltransferases"/>
    <property type="match status" value="1"/>
</dbReference>
<sequence length="1717" mass="192140">MPLPSTAVATQWLHEMLQSMCDQGWSLSLYQLSRLSILLPTWEQDHRKGCQHDAAEFYQWGLEHQLFEAPPGSWQQRACAKSHLYMHMPIMLTVQPYATLQEHINAWCSQALVKHALSDEAGFVCLQLGDAPRHRPHSWGELLNRAYRLQLPIFLHENDMCESMKYEVHWKSYQVAAVLLRRGPRQRSGHCQTLLYAAETIYLCDDAQTPKALSAAQALDALQYMYLLWVVRSDSPHHQPSLMAHSDVPWAPVVSQVSVQSHAGLVYRPCTAMDSDLNLVQGSQDEQGRTDVFESTVDMICELGSRGSLLWFVVENSTRLGDVTHAVFLNEMLLRLETCLPFFLVDTLKLDAAEFLPIRRGRFFIRGLRRDCLPDPMQANLPAPLCCSDLLLCVALEKILEPDLPATSEESLCPGHVANLALYKQLLTKAVEEFTGSGQALPSRTAVLELDRNPLKTFGGMWGWGKIPSLRTSGPPLFLLSCEDLSEPWQEMRLHRWLTIPERFRALGQRGTLAKHFARESHAIHAIGNALSPVQLAAVASPLVQAAVESEVLTRSARCRREDVDTLVHIKPPGTSASHVDLEPREGCGKQASRKRARKDPAPPDTVLFSEEAAEKTEPSPEEKAPTVGKPEPKKEKASKTRKPQATAEEEATKTRKRQATAVTPKPQATAEVEARKTRKAQARTEEEAPKTRKAQATAEEEAPKTRKAQATAEEEAPREHSPDELELELERLMDEQEMDVVSETKEAAVRWECRSILSEKAADLFDSLKKATASRSANWLSPASKSSDKESPEQSSRGLVSLPVRPCQQDNPQSILCIRCEEETSILMAKPPKKGSAEESKESEEAKKARKAAEALKSNVNKMGNSERAQWYRQEKRKRANESKKSRRTFATAVGSLEESRSTENSDSSGSRYITPRDWCAREMTLRLYSTLEDAMTAYEQRCTEPDAVTKEINGEVCLRINSGGKEEVVNRHGVAANVRQRTDLGDGEQLDGFEEEIQPRMKRARDKLQTERLLSEQQGKEAYVPAVSVRRDLEQEKEVAENRAAEFQQQALALKEKSEQKKREEKEKQAKQLPSMAVARLSLGNAIRKANASMSEMLKRHRITVETLSKELATAVAMASEAVKGEGGEKQKQLEKSVERLAKEMEEAMGEWTSKSEVQSLSIEELVSMEKELATYMKDWHLGRNCQAVLDTKQEIKNFREFTSECKKEMKKREKLASKATVKSSSKKAKVEHPTQPGSQVQSLVTQLEEHLKQKEIPNPINCSESPEDGMAVPLLLPAGLTEGFARDVCRHEYYHEQKKWVQEMLQKTSQRYSSAVVTRDNVARIFLQQVEQIIPPSYRSVPRPSSRELQEIWQLYFYQMGEGGGRLTISSDWGLPDLRICCEGKEIYLGFPTRKLSGSTAAELLEHLDKMTADEFINLVQKDGWAVTCHAGRGVILPPGSVFIHLNLNMQGAATAHGARVHICSEAALQAALPHLDRQVQQEPSLQGKRTGQLLKWIRERKTCDGKCSVFAFFTAGFEHTMSSQRLFDSQVLDTGSPLFDSQVDPGVWAGENTLAAPVGPATVGGSASAQVSKGCGLKRKNAALDLESDFPETLVEHLPPATMVNIPDDNSFMRQTFSESSQHKALEVKLAASELKVRDLEAQLLVCKKTNDTLRAEVALGHEANSKLQARVQEYGLQLLEVMEEKNALLAEKHARMIRDMGLIHQAEGELPQ</sequence>
<feature type="region of interest" description="Disordered" evidence="2">
    <location>
        <begin position="772"/>
        <end position="810"/>
    </location>
</feature>
<keyword evidence="1" id="KW-0175">Coiled coil</keyword>
<feature type="compositionally biased region" description="Basic and acidic residues" evidence="2">
    <location>
        <begin position="613"/>
        <end position="639"/>
    </location>
</feature>
<keyword evidence="4" id="KW-1185">Reference proteome</keyword>
<comment type="caution">
    <text evidence="3">The sequence shown here is derived from an EMBL/GenBank/DDBJ whole genome shotgun (WGS) entry which is preliminary data.</text>
</comment>
<dbReference type="EMBL" id="LSRX01001602">
    <property type="protein sequence ID" value="OLP78507.1"/>
    <property type="molecule type" value="Genomic_DNA"/>
</dbReference>
<proteinExistence type="predicted"/>
<feature type="compositionally biased region" description="Polar residues" evidence="2">
    <location>
        <begin position="774"/>
        <end position="786"/>
    </location>
</feature>
<reference evidence="3 4" key="1">
    <citation type="submission" date="2016-02" db="EMBL/GenBank/DDBJ databases">
        <title>Genome analysis of coral dinoflagellate symbionts highlights evolutionary adaptations to a symbiotic lifestyle.</title>
        <authorList>
            <person name="Aranda M."/>
            <person name="Li Y."/>
            <person name="Liew Y.J."/>
            <person name="Baumgarten S."/>
            <person name="Simakov O."/>
            <person name="Wilson M."/>
            <person name="Piel J."/>
            <person name="Ashoor H."/>
            <person name="Bougouffa S."/>
            <person name="Bajic V.B."/>
            <person name="Ryu T."/>
            <person name="Ravasi T."/>
            <person name="Bayer T."/>
            <person name="Micklem G."/>
            <person name="Kim H."/>
            <person name="Bhak J."/>
            <person name="Lajeunesse T.C."/>
            <person name="Voolstra C.R."/>
        </authorList>
    </citation>
    <scope>NUCLEOTIDE SEQUENCE [LARGE SCALE GENOMIC DNA]</scope>
    <source>
        <strain evidence="3 4">CCMP2467</strain>
    </source>
</reference>
<evidence type="ECO:0000313" key="4">
    <source>
        <dbReference type="Proteomes" id="UP000186817"/>
    </source>
</evidence>
<organism evidence="3 4">
    <name type="scientific">Symbiodinium microadriaticum</name>
    <name type="common">Dinoflagellate</name>
    <name type="synonym">Zooxanthella microadriatica</name>
    <dbReference type="NCBI Taxonomy" id="2951"/>
    <lineage>
        <taxon>Eukaryota</taxon>
        <taxon>Sar</taxon>
        <taxon>Alveolata</taxon>
        <taxon>Dinophyceae</taxon>
        <taxon>Suessiales</taxon>
        <taxon>Symbiodiniaceae</taxon>
        <taxon>Symbiodinium</taxon>
    </lineage>
</organism>
<dbReference type="OrthoDB" id="439433at2759"/>
<name>A0A1Q9C6J2_SYMMI</name>